<keyword evidence="4" id="KW-1185">Reference proteome</keyword>
<keyword evidence="2" id="KW-0472">Membrane</keyword>
<evidence type="ECO:0000313" key="4">
    <source>
        <dbReference type="Proteomes" id="UP000316778"/>
    </source>
</evidence>
<dbReference type="RefSeq" id="WP_145711323.1">
    <property type="nucleotide sequence ID" value="NZ_BAAAFY010000001.1"/>
</dbReference>
<keyword evidence="2" id="KW-1133">Transmembrane helix</keyword>
<feature type="region of interest" description="Disordered" evidence="1">
    <location>
        <begin position="197"/>
        <end position="218"/>
    </location>
</feature>
<name>A0A562TEX8_CHIJA</name>
<accession>A0A562TEX8</accession>
<evidence type="ECO:0000256" key="2">
    <source>
        <dbReference type="SAM" id="Phobius"/>
    </source>
</evidence>
<sequence>MSNEAHNDAYPWRDRLDGLESLPGEAGIDKAAAWEKLGRRLHGKQRRRYAAWYWSAAAVVLLAVLLPALMWRHPQKGSLVVTPPSPPLPAPVKNVVVKTPPVTPAAPEVPGRKQPALLPHPDTATGEALAAIPPAADTARSVSSRPIPSFDSMLARVTTAPVKKKIRVVHINELNDAASQAAIDEEYKPFKIKFNNPSGFASQTIVGSTAQPERPSKN</sequence>
<dbReference type="EMBL" id="VLLG01000002">
    <property type="protein sequence ID" value="TWI92091.1"/>
    <property type="molecule type" value="Genomic_DNA"/>
</dbReference>
<reference evidence="3 4" key="1">
    <citation type="journal article" date="2013" name="Stand. Genomic Sci.">
        <title>Genomic Encyclopedia of Type Strains, Phase I: The one thousand microbial genomes (KMG-I) project.</title>
        <authorList>
            <person name="Kyrpides N.C."/>
            <person name="Woyke T."/>
            <person name="Eisen J.A."/>
            <person name="Garrity G."/>
            <person name="Lilburn T.G."/>
            <person name="Beck B.J."/>
            <person name="Whitman W.B."/>
            <person name="Hugenholtz P."/>
            <person name="Klenk H.P."/>
        </authorList>
    </citation>
    <scope>NUCLEOTIDE SEQUENCE [LARGE SCALE GENOMIC DNA]</scope>
    <source>
        <strain evidence="3 4">DSM 13484</strain>
    </source>
</reference>
<dbReference type="OrthoDB" id="665348at2"/>
<gene>
    <name evidence="3" type="ORF">LX66_1473</name>
</gene>
<dbReference type="Proteomes" id="UP000316778">
    <property type="component" value="Unassembled WGS sequence"/>
</dbReference>
<keyword evidence="2" id="KW-0812">Transmembrane</keyword>
<protein>
    <submittedName>
        <fullName evidence="3">Uncharacterized protein</fullName>
    </submittedName>
</protein>
<organism evidence="3 4">
    <name type="scientific">Chitinophaga japonensis</name>
    <name type="common">Flexibacter japonensis</name>
    <dbReference type="NCBI Taxonomy" id="104662"/>
    <lineage>
        <taxon>Bacteria</taxon>
        <taxon>Pseudomonadati</taxon>
        <taxon>Bacteroidota</taxon>
        <taxon>Chitinophagia</taxon>
        <taxon>Chitinophagales</taxon>
        <taxon>Chitinophagaceae</taxon>
        <taxon>Chitinophaga</taxon>
    </lineage>
</organism>
<feature type="transmembrane region" description="Helical" evidence="2">
    <location>
        <begin position="49"/>
        <end position="71"/>
    </location>
</feature>
<proteinExistence type="predicted"/>
<feature type="compositionally biased region" description="Polar residues" evidence="1">
    <location>
        <begin position="197"/>
        <end position="211"/>
    </location>
</feature>
<comment type="caution">
    <text evidence="3">The sequence shown here is derived from an EMBL/GenBank/DDBJ whole genome shotgun (WGS) entry which is preliminary data.</text>
</comment>
<evidence type="ECO:0000313" key="3">
    <source>
        <dbReference type="EMBL" id="TWI92091.1"/>
    </source>
</evidence>
<dbReference type="AlphaFoldDB" id="A0A562TEX8"/>
<evidence type="ECO:0000256" key="1">
    <source>
        <dbReference type="SAM" id="MobiDB-lite"/>
    </source>
</evidence>